<comment type="cofactor">
    <cofactor evidence="16 17">
        <name>Mg(2+)</name>
        <dbReference type="ChEBI" id="CHEBI:18420"/>
    </cofactor>
    <cofactor evidence="16 17">
        <name>Mn(2+)</name>
        <dbReference type="ChEBI" id="CHEBI:29035"/>
    </cofactor>
    <text evidence="16 17">Binds 1 Mg(2+) or Mn(2+) ion per subunit.</text>
</comment>
<dbReference type="FunFam" id="3.40.718.10:FF:000028">
    <property type="entry name" value="3-isopropylmalate dehydrogenase"/>
    <property type="match status" value="1"/>
</dbReference>
<dbReference type="GO" id="GO:0005829">
    <property type="term" value="C:cytosol"/>
    <property type="evidence" value="ECO:0007669"/>
    <property type="project" value="TreeGrafter"/>
</dbReference>
<proteinExistence type="inferred from homology"/>
<feature type="binding site" evidence="16">
    <location>
        <position position="106"/>
    </location>
    <ligand>
        <name>substrate</name>
    </ligand>
</feature>
<dbReference type="UniPathway" id="UPA00048">
    <property type="reaction ID" value="UER00072"/>
</dbReference>
<evidence type="ECO:0000256" key="4">
    <source>
        <dbReference type="ARBA" id="ARBA00004762"/>
    </source>
</evidence>
<feature type="binding site" evidence="16">
    <location>
        <begin position="278"/>
        <end position="290"/>
    </location>
    <ligand>
        <name>NAD(+)</name>
        <dbReference type="ChEBI" id="CHEBI:57540"/>
    </ligand>
</feature>
<keyword evidence="10 16" id="KW-0479">Metal-binding</keyword>
<keyword evidence="8 16" id="KW-0963">Cytoplasm</keyword>
<keyword evidence="7 16" id="KW-0432">Leucine biosynthesis</keyword>
<evidence type="ECO:0000256" key="5">
    <source>
        <dbReference type="ARBA" id="ARBA00008319"/>
    </source>
</evidence>
<dbReference type="HAMAP" id="MF_01033">
    <property type="entry name" value="LeuB_type1"/>
    <property type="match status" value="1"/>
</dbReference>
<organism evidence="19 20">
    <name type="scientific">Christensenella hongkongensis</name>
    <dbReference type="NCBI Taxonomy" id="270498"/>
    <lineage>
        <taxon>Bacteria</taxon>
        <taxon>Bacillati</taxon>
        <taxon>Bacillota</taxon>
        <taxon>Clostridia</taxon>
        <taxon>Christensenellales</taxon>
        <taxon>Christensenellaceae</taxon>
        <taxon>Christensenella</taxon>
    </lineage>
</organism>
<evidence type="ECO:0000256" key="11">
    <source>
        <dbReference type="ARBA" id="ARBA00022842"/>
    </source>
</evidence>
<keyword evidence="16" id="KW-0464">Manganese</keyword>
<feature type="binding site" evidence="16">
    <location>
        <position position="244"/>
    </location>
    <ligand>
        <name>Mg(2+)</name>
        <dbReference type="ChEBI" id="CHEBI:18420"/>
    </ligand>
</feature>
<sequence>MEFTIAKISGDGIGPEISVEAVRVLNRIGELYGHTFHFRDVDAGGIAIDKHGNPLPDSQLEICRQCDAVLLAAVGGEKWDNLPVDKRPEKGLLRLRGELGLFANLRPAIIYNELKAACPLKDEIVGDNLDILILRELTGDVYFGEKSGDDITYSQDIMNYHDYEVERIARLAFESARKRDKRLTSVDKANVLSTSRLWRNTVTRVAKDYPDVELTHMYVDNAAMQLVRNPRQFDVVVTGNLFGDILTDEASMITGSIGMLPSASLGSTKLGMYEPIHGSAPDIAGQGKANPIAMILSCALMLRYSFDLEKEAQTIEASVKKVLAAGARTADIAAGGEYVSTTEMSDLILAQLG</sequence>
<dbReference type="PANTHER" id="PTHR42979">
    <property type="entry name" value="3-ISOPROPYLMALATE DEHYDROGENASE"/>
    <property type="match status" value="1"/>
</dbReference>
<dbReference type="STRING" id="270498.CHK_2415"/>
<dbReference type="InterPro" id="IPR019818">
    <property type="entry name" value="IsoCit/isopropylmalate_DH_CS"/>
</dbReference>
<dbReference type="PROSITE" id="PS00470">
    <property type="entry name" value="IDH_IMDH"/>
    <property type="match status" value="1"/>
</dbReference>
<name>A0A0M2NIU0_9FIRM</name>
<keyword evidence="11 16" id="KW-0460">Magnesium</keyword>
<evidence type="ECO:0000256" key="1">
    <source>
        <dbReference type="ARBA" id="ARBA00000624"/>
    </source>
</evidence>
<feature type="binding site" evidence="16">
    <location>
        <begin position="76"/>
        <end position="89"/>
    </location>
    <ligand>
        <name>NAD(+)</name>
        <dbReference type="ChEBI" id="CHEBI:57540"/>
    </ligand>
</feature>
<evidence type="ECO:0000313" key="20">
    <source>
        <dbReference type="Proteomes" id="UP000034076"/>
    </source>
</evidence>
<evidence type="ECO:0000259" key="18">
    <source>
        <dbReference type="SMART" id="SM01329"/>
    </source>
</evidence>
<comment type="caution">
    <text evidence="19">The sequence shown here is derived from an EMBL/GenBank/DDBJ whole genome shotgun (WGS) entry which is preliminary data.</text>
</comment>
<keyword evidence="12 16" id="KW-0560">Oxidoreductase</keyword>
<comment type="pathway">
    <text evidence="4 16 17">Amino-acid biosynthesis; L-leucine biosynthesis; L-leucine from 3-methyl-2-oxobutanoate: step 3/4.</text>
</comment>
<protein>
    <recommendedName>
        <fullName evidence="16">3-isopropylmalate dehydrogenase</fullName>
        <ecNumber evidence="16">1.1.1.85</ecNumber>
    </recommendedName>
    <alternativeName>
        <fullName evidence="16">3-IPM-DH</fullName>
    </alternativeName>
    <alternativeName>
        <fullName evidence="16">Beta-IPM dehydrogenase</fullName>
        <shortName evidence="16">IMDH</shortName>
    </alternativeName>
</protein>
<dbReference type="OrthoDB" id="9806254at2"/>
<comment type="similarity">
    <text evidence="5 16">Belongs to the isocitrate and isopropylmalate dehydrogenases family. LeuB type 1 subfamily.</text>
</comment>
<feature type="binding site" evidence="16">
    <location>
        <position position="248"/>
    </location>
    <ligand>
        <name>Mg(2+)</name>
        <dbReference type="ChEBI" id="CHEBI:18420"/>
    </ligand>
</feature>
<feature type="binding site" evidence="16">
    <location>
        <position position="135"/>
    </location>
    <ligand>
        <name>substrate</name>
    </ligand>
</feature>
<feature type="site" description="Important for catalysis" evidence="16">
    <location>
        <position position="188"/>
    </location>
</feature>
<dbReference type="InterPro" id="IPR024084">
    <property type="entry name" value="IsoPropMal-DH-like_dom"/>
</dbReference>
<dbReference type="PANTHER" id="PTHR42979:SF1">
    <property type="entry name" value="3-ISOPROPYLMALATE DEHYDROGENASE"/>
    <property type="match status" value="1"/>
</dbReference>
<dbReference type="GO" id="GO:0009098">
    <property type="term" value="P:L-leucine biosynthetic process"/>
    <property type="evidence" value="ECO:0007669"/>
    <property type="project" value="UniProtKB-UniRule"/>
</dbReference>
<keyword evidence="9 16" id="KW-0028">Amino-acid biosynthesis</keyword>
<dbReference type="GO" id="GO:0003862">
    <property type="term" value="F:3-isopropylmalate dehydrogenase activity"/>
    <property type="evidence" value="ECO:0007669"/>
    <property type="project" value="UniProtKB-UniRule"/>
</dbReference>
<dbReference type="EMBL" id="LAYJ01000112">
    <property type="protein sequence ID" value="KKI50352.1"/>
    <property type="molecule type" value="Genomic_DNA"/>
</dbReference>
<dbReference type="SUPFAM" id="SSF53659">
    <property type="entry name" value="Isocitrate/Isopropylmalate dehydrogenase-like"/>
    <property type="match status" value="1"/>
</dbReference>
<dbReference type="RefSeq" id="WP_046444203.1">
    <property type="nucleotide sequence ID" value="NZ_LAYJ01000112.1"/>
</dbReference>
<evidence type="ECO:0000256" key="7">
    <source>
        <dbReference type="ARBA" id="ARBA00022430"/>
    </source>
</evidence>
<evidence type="ECO:0000256" key="15">
    <source>
        <dbReference type="ARBA" id="ARBA00023577"/>
    </source>
</evidence>
<evidence type="ECO:0000256" key="9">
    <source>
        <dbReference type="ARBA" id="ARBA00022605"/>
    </source>
</evidence>
<dbReference type="AlphaFoldDB" id="A0A0M2NIU0"/>
<feature type="site" description="Important for catalysis" evidence="16">
    <location>
        <position position="142"/>
    </location>
</feature>
<reference evidence="19 20" key="1">
    <citation type="submission" date="2015-04" db="EMBL/GenBank/DDBJ databases">
        <title>Draft genome sequence of bacteremic isolate Catabacter hongkongensis type strain HKU16T.</title>
        <authorList>
            <person name="Lau S.K."/>
            <person name="Teng J.L."/>
            <person name="Huang Y."/>
            <person name="Curreem S.O."/>
            <person name="Tsui S.K."/>
            <person name="Woo P.C."/>
        </authorList>
    </citation>
    <scope>NUCLEOTIDE SEQUENCE [LARGE SCALE GENOMIC DNA]</scope>
    <source>
        <strain evidence="19 20">HKU16</strain>
    </source>
</reference>
<evidence type="ECO:0000256" key="10">
    <source>
        <dbReference type="ARBA" id="ARBA00022723"/>
    </source>
</evidence>
<evidence type="ECO:0000256" key="14">
    <source>
        <dbReference type="ARBA" id="ARBA00023304"/>
    </source>
</evidence>
<comment type="subcellular location">
    <subcellularLocation>
        <location evidence="3 16">Cytoplasm</location>
    </subcellularLocation>
</comment>
<evidence type="ECO:0000256" key="2">
    <source>
        <dbReference type="ARBA" id="ARBA00001936"/>
    </source>
</evidence>
<evidence type="ECO:0000256" key="16">
    <source>
        <dbReference type="HAMAP-Rule" id="MF_01033"/>
    </source>
</evidence>
<comment type="catalytic activity">
    <reaction evidence="1 16 17">
        <text>(2R,3S)-3-isopropylmalate + NAD(+) = 4-methyl-2-oxopentanoate + CO2 + NADH</text>
        <dbReference type="Rhea" id="RHEA:32271"/>
        <dbReference type="ChEBI" id="CHEBI:16526"/>
        <dbReference type="ChEBI" id="CHEBI:17865"/>
        <dbReference type="ChEBI" id="CHEBI:35121"/>
        <dbReference type="ChEBI" id="CHEBI:57540"/>
        <dbReference type="ChEBI" id="CHEBI:57945"/>
        <dbReference type="EC" id="1.1.1.85"/>
    </reaction>
</comment>
<dbReference type="InterPro" id="IPR004429">
    <property type="entry name" value="Isopropylmalate_DH"/>
</dbReference>
<comment type="cofactor">
    <cofactor evidence="2">
        <name>Mn(2+)</name>
        <dbReference type="ChEBI" id="CHEBI:29035"/>
    </cofactor>
</comment>
<comment type="subunit">
    <text evidence="6 16 17">Homodimer.</text>
</comment>
<dbReference type="PATRIC" id="fig|270498.16.peg.2164"/>
<evidence type="ECO:0000256" key="17">
    <source>
        <dbReference type="RuleBase" id="RU004445"/>
    </source>
</evidence>
<feature type="binding site" evidence="16">
    <location>
        <position position="220"/>
    </location>
    <ligand>
        <name>Mg(2+)</name>
        <dbReference type="ChEBI" id="CHEBI:18420"/>
    </ligand>
</feature>
<dbReference type="Gene3D" id="3.40.718.10">
    <property type="entry name" value="Isopropylmalate Dehydrogenase"/>
    <property type="match status" value="1"/>
</dbReference>
<dbReference type="Pfam" id="PF00180">
    <property type="entry name" value="Iso_dh"/>
    <property type="match status" value="1"/>
</dbReference>
<evidence type="ECO:0000256" key="13">
    <source>
        <dbReference type="ARBA" id="ARBA00023027"/>
    </source>
</evidence>
<accession>A0A0M2NIU0</accession>
<feature type="binding site" evidence="16">
    <location>
        <position position="220"/>
    </location>
    <ligand>
        <name>substrate</name>
    </ligand>
</feature>
<evidence type="ECO:0000313" key="19">
    <source>
        <dbReference type="EMBL" id="KKI50352.1"/>
    </source>
</evidence>
<evidence type="ECO:0000256" key="12">
    <source>
        <dbReference type="ARBA" id="ARBA00023002"/>
    </source>
</evidence>
<dbReference type="EC" id="1.1.1.85" evidence="16"/>
<evidence type="ECO:0000256" key="6">
    <source>
        <dbReference type="ARBA" id="ARBA00011738"/>
    </source>
</evidence>
<feature type="domain" description="Isopropylmalate dehydrogenase-like" evidence="18">
    <location>
        <begin position="4"/>
        <end position="348"/>
    </location>
</feature>
<feature type="binding site" evidence="16">
    <location>
        <position position="96"/>
    </location>
    <ligand>
        <name>substrate</name>
    </ligand>
</feature>
<comment type="function">
    <text evidence="15 16 17">Catalyzes the oxidation of 3-carboxy-2-hydroxy-4-methylpentanoate (3-isopropylmalate) to 3-carboxy-4-methyl-2-oxopentanoate. The product decarboxylates to 4-methyl-2 oxopentanoate.</text>
</comment>
<keyword evidence="14 16" id="KW-0100">Branched-chain amino acid biosynthesis</keyword>
<keyword evidence="13 16" id="KW-0520">NAD</keyword>
<gene>
    <name evidence="16" type="primary">leuB</name>
    <name evidence="19" type="ORF">CHK_2415</name>
</gene>
<keyword evidence="20" id="KW-1185">Reference proteome</keyword>
<evidence type="ECO:0000256" key="8">
    <source>
        <dbReference type="ARBA" id="ARBA00022490"/>
    </source>
</evidence>
<dbReference type="GO" id="GO:0051287">
    <property type="term" value="F:NAD binding"/>
    <property type="evidence" value="ECO:0007669"/>
    <property type="project" value="InterPro"/>
</dbReference>
<dbReference type="Proteomes" id="UP000034076">
    <property type="component" value="Unassembled WGS sequence"/>
</dbReference>
<dbReference type="GO" id="GO:0000287">
    <property type="term" value="F:magnesium ion binding"/>
    <property type="evidence" value="ECO:0007669"/>
    <property type="project" value="InterPro"/>
</dbReference>
<dbReference type="NCBIfam" id="TIGR00169">
    <property type="entry name" value="leuB"/>
    <property type="match status" value="1"/>
</dbReference>
<evidence type="ECO:0000256" key="3">
    <source>
        <dbReference type="ARBA" id="ARBA00004496"/>
    </source>
</evidence>
<dbReference type="SMART" id="SM01329">
    <property type="entry name" value="Iso_dh"/>
    <property type="match status" value="1"/>
</dbReference>